<feature type="transmembrane region" description="Helical" evidence="8">
    <location>
        <begin position="175"/>
        <end position="197"/>
    </location>
</feature>
<reference evidence="9 10" key="1">
    <citation type="submission" date="2014-12" db="EMBL/GenBank/DDBJ databases">
        <title>Draft genome sequence of Cohnella kolymensis strain B-2846.</title>
        <authorList>
            <person name="Karlyshev A.V."/>
            <person name="Kudryashova E.B."/>
        </authorList>
    </citation>
    <scope>NUCLEOTIDE SEQUENCE [LARGE SCALE GENOMIC DNA]</scope>
    <source>
        <strain evidence="9 10">VKM B-2846</strain>
    </source>
</reference>
<evidence type="ECO:0000256" key="1">
    <source>
        <dbReference type="ARBA" id="ARBA00004651"/>
    </source>
</evidence>
<evidence type="ECO:0000256" key="8">
    <source>
        <dbReference type="SAM" id="Phobius"/>
    </source>
</evidence>
<dbReference type="PANTHER" id="PTHR32196:SF21">
    <property type="entry name" value="ABC TRANSPORTER PERMEASE PROTEIN YPHD-RELATED"/>
    <property type="match status" value="1"/>
</dbReference>
<name>A0ABR5A355_9BACL</name>
<evidence type="ECO:0000256" key="2">
    <source>
        <dbReference type="ARBA" id="ARBA00022448"/>
    </source>
</evidence>
<evidence type="ECO:0000256" key="7">
    <source>
        <dbReference type="ARBA" id="ARBA00023136"/>
    </source>
</evidence>
<protein>
    <submittedName>
        <fullName evidence="9">Sugar ABC transporter permease</fullName>
    </submittedName>
</protein>
<dbReference type="EMBL" id="JXAL01000021">
    <property type="protein sequence ID" value="KIL35486.1"/>
    <property type="molecule type" value="Genomic_DNA"/>
</dbReference>
<keyword evidence="4" id="KW-0997">Cell inner membrane</keyword>
<keyword evidence="3" id="KW-1003">Cell membrane</keyword>
<feature type="transmembrane region" description="Helical" evidence="8">
    <location>
        <begin position="135"/>
        <end position="155"/>
    </location>
</feature>
<evidence type="ECO:0000256" key="6">
    <source>
        <dbReference type="ARBA" id="ARBA00022989"/>
    </source>
</evidence>
<evidence type="ECO:0000256" key="5">
    <source>
        <dbReference type="ARBA" id="ARBA00022692"/>
    </source>
</evidence>
<keyword evidence="10" id="KW-1185">Reference proteome</keyword>
<sequence>MLKESTIVSKSGAIAIKGRYSTQILHKYGLILILLLTVLILSFISETFLTWTNLMNVLRQVSINGILAVGMTLVILTAGIDLSIGSLMAVSGVIAASMVQGDSGFGLILLAVLAGMAAGGALSGISGTMSAKLNVAPFIATLAMMTVARGLALIYTNGRPMVVESKTFLALGQGYIGPIPTPVVIFAVVCVVIGVLLNMTKFGRYIYAIGGNESAAKASGVNVNRVKIGVYLINGLLAGLAGVLLASRISSGQPNSGMGYELDAIAAVVIGGTSLFGGVGTITGTIVGVLIIGVINNGLNLLDVSSYYQQIIKGLIIAIAVILDQRSKR</sequence>
<keyword evidence="7 8" id="KW-0472">Membrane</keyword>
<proteinExistence type="predicted"/>
<organism evidence="9 10">
    <name type="scientific">Cohnella kolymensis</name>
    <dbReference type="NCBI Taxonomy" id="1590652"/>
    <lineage>
        <taxon>Bacteria</taxon>
        <taxon>Bacillati</taxon>
        <taxon>Bacillota</taxon>
        <taxon>Bacilli</taxon>
        <taxon>Bacillales</taxon>
        <taxon>Paenibacillaceae</taxon>
        <taxon>Cohnella</taxon>
    </lineage>
</organism>
<keyword evidence="2" id="KW-0813">Transport</keyword>
<keyword evidence="6 8" id="KW-1133">Transmembrane helix</keyword>
<dbReference type="InterPro" id="IPR001851">
    <property type="entry name" value="ABC_transp_permease"/>
</dbReference>
<evidence type="ECO:0000256" key="4">
    <source>
        <dbReference type="ARBA" id="ARBA00022519"/>
    </source>
</evidence>
<feature type="transmembrane region" description="Helical" evidence="8">
    <location>
        <begin position="65"/>
        <end position="95"/>
    </location>
</feature>
<comment type="caution">
    <text evidence="9">The sequence shown here is derived from an EMBL/GenBank/DDBJ whole genome shotgun (WGS) entry which is preliminary data.</text>
</comment>
<evidence type="ECO:0000313" key="9">
    <source>
        <dbReference type="EMBL" id="KIL35486.1"/>
    </source>
</evidence>
<feature type="transmembrane region" description="Helical" evidence="8">
    <location>
        <begin position="107"/>
        <end position="129"/>
    </location>
</feature>
<feature type="transmembrane region" description="Helical" evidence="8">
    <location>
        <begin position="228"/>
        <end position="246"/>
    </location>
</feature>
<dbReference type="PANTHER" id="PTHR32196">
    <property type="entry name" value="ABC TRANSPORTER PERMEASE PROTEIN YPHD-RELATED-RELATED"/>
    <property type="match status" value="1"/>
</dbReference>
<dbReference type="Proteomes" id="UP000054526">
    <property type="component" value="Unassembled WGS sequence"/>
</dbReference>
<evidence type="ECO:0000313" key="10">
    <source>
        <dbReference type="Proteomes" id="UP000054526"/>
    </source>
</evidence>
<comment type="subcellular location">
    <subcellularLocation>
        <location evidence="1">Cell membrane</location>
        <topology evidence="1">Multi-pass membrane protein</topology>
    </subcellularLocation>
</comment>
<accession>A0ABR5A355</accession>
<keyword evidence="5 8" id="KW-0812">Transmembrane</keyword>
<dbReference type="CDD" id="cd06579">
    <property type="entry name" value="TM_PBP1_transp_AraH_like"/>
    <property type="match status" value="1"/>
</dbReference>
<feature type="transmembrane region" description="Helical" evidence="8">
    <location>
        <begin position="28"/>
        <end position="45"/>
    </location>
</feature>
<gene>
    <name evidence="9" type="ORF">SD71_13300</name>
</gene>
<dbReference type="Pfam" id="PF02653">
    <property type="entry name" value="BPD_transp_2"/>
    <property type="match status" value="1"/>
</dbReference>
<feature type="transmembrane region" description="Helical" evidence="8">
    <location>
        <begin position="267"/>
        <end position="295"/>
    </location>
</feature>
<evidence type="ECO:0000256" key="3">
    <source>
        <dbReference type="ARBA" id="ARBA00022475"/>
    </source>
</evidence>